<keyword evidence="1" id="KW-0175">Coiled coil</keyword>
<feature type="compositionally biased region" description="Polar residues" evidence="2">
    <location>
        <begin position="559"/>
        <end position="569"/>
    </location>
</feature>
<dbReference type="PANTHER" id="PTHR35705">
    <property type="entry name" value="WPP DOMAIN-INTERACTING TAIL-ANCHORED PROTEIN 1"/>
    <property type="match status" value="1"/>
</dbReference>
<reference evidence="5" key="1">
    <citation type="submission" date="2021-01" db="UniProtKB">
        <authorList>
            <consortium name="EnsemblPlants"/>
        </authorList>
    </citation>
    <scope>IDENTIFICATION</scope>
</reference>
<evidence type="ECO:0000256" key="1">
    <source>
        <dbReference type="SAM" id="Coils"/>
    </source>
</evidence>
<accession>A0A7N0TTN1</accession>
<feature type="region of interest" description="Disordered" evidence="2">
    <location>
        <begin position="545"/>
        <end position="574"/>
    </location>
</feature>
<dbReference type="AlphaFoldDB" id="A0A7N0TTN1"/>
<evidence type="ECO:0000313" key="6">
    <source>
        <dbReference type="Proteomes" id="UP000594263"/>
    </source>
</evidence>
<feature type="domain" description="WIT1/2 N-terminal helical bundle" evidence="4">
    <location>
        <begin position="52"/>
        <end position="186"/>
    </location>
</feature>
<dbReference type="Proteomes" id="UP000594263">
    <property type="component" value="Unplaced"/>
</dbReference>
<dbReference type="OMA" id="DFQSTQD"/>
<dbReference type="Pfam" id="PF26581">
    <property type="entry name" value="WIT1_2_N"/>
    <property type="match status" value="1"/>
</dbReference>
<dbReference type="InterPro" id="IPR058610">
    <property type="entry name" value="WIT1_2_N"/>
</dbReference>
<dbReference type="Gramene" id="Kaladp0045s0362.1.v1.1">
    <property type="protein sequence ID" value="Kaladp0045s0362.1.v1.1"/>
    <property type="gene ID" value="Kaladp0045s0362.v1.1"/>
</dbReference>
<keyword evidence="3" id="KW-0812">Transmembrane</keyword>
<name>A0A7N0TTN1_KALFE</name>
<dbReference type="InterPro" id="IPR039976">
    <property type="entry name" value="WIT1/WIT2"/>
</dbReference>
<proteinExistence type="predicted"/>
<dbReference type="PANTHER" id="PTHR35705:SF1">
    <property type="entry name" value="WPP DOMAIN-INTERACTING TAIL-ANCHORED PROTEIN 1"/>
    <property type="match status" value="1"/>
</dbReference>
<feature type="transmembrane region" description="Helical" evidence="3">
    <location>
        <begin position="626"/>
        <end position="645"/>
    </location>
</feature>
<sequence>MTARSGRTNYLKMDVDDAVEVNSVDPEAGSSAIQSMEELSSSGEIMREVGGVAMILTKVEMDIVCSSEKLFNLNVLLMNVATRESELEVSVSVKEDIPPEKVLEFNLLCGILDSEVKELSNFFSWLHQEIVSVREIISSTSSEHMEEAFKLFEDKLQDCDESLKQSQEQLEDMKMQAADLQKTSFVFWSYEQCNYAQNAQILGTDQYIEDKVHMQTGEQKRHVLRMLEKSLARELDLDMKLNEARQIEKDLKLRLHSSNQEASYLEEEATDIWAQFLEAENTAVVLMGISKDLLGQLQTFQFNLNCLTQNRDDLKSNLEDLRMQLEGKSAEEINVLNSEVARLKENIEDYEAKLSAAKCRAETVEAKCNDLEETNLKFNEERNHLKESSIIEKEYMETQLKDLDLKLQHSLATAEASQENENMLNSTIRDMANVIKDLKTKALNAECHANGAEAKCLVLSESNAELSKEVGFLRNRQEILEASIRETNETKTESAKNIEMRAKVITSLVMQLATERDRLHQQLHSLAKENKVLVVRLQTENKGQFNAVDTSKQNRRGYSPSTRESNSASKDQDSVEETIKLASMSSEICDGTSASAWESEAGSARGAVELETVRRIDAAMLNIKHFIVALVVVVISAVACSFLNLESPL</sequence>
<dbReference type="EnsemblPlants" id="Kaladp0045s0362.1.v1.1">
    <property type="protein sequence ID" value="Kaladp0045s0362.1.v1.1"/>
    <property type="gene ID" value="Kaladp0045s0362.v1.1"/>
</dbReference>
<protein>
    <recommendedName>
        <fullName evidence="4">WIT1/2 N-terminal helical bundle domain-containing protein</fullName>
    </recommendedName>
</protein>
<evidence type="ECO:0000259" key="4">
    <source>
        <dbReference type="Pfam" id="PF26581"/>
    </source>
</evidence>
<keyword evidence="3" id="KW-0472">Membrane</keyword>
<feature type="coiled-coil region" evidence="1">
    <location>
        <begin position="156"/>
        <end position="183"/>
    </location>
</feature>
<organism evidence="5 6">
    <name type="scientific">Kalanchoe fedtschenkoi</name>
    <name type="common">Lavender scallops</name>
    <name type="synonym">South American air plant</name>
    <dbReference type="NCBI Taxonomy" id="63787"/>
    <lineage>
        <taxon>Eukaryota</taxon>
        <taxon>Viridiplantae</taxon>
        <taxon>Streptophyta</taxon>
        <taxon>Embryophyta</taxon>
        <taxon>Tracheophyta</taxon>
        <taxon>Spermatophyta</taxon>
        <taxon>Magnoliopsida</taxon>
        <taxon>eudicotyledons</taxon>
        <taxon>Gunneridae</taxon>
        <taxon>Pentapetalae</taxon>
        <taxon>Saxifragales</taxon>
        <taxon>Crassulaceae</taxon>
        <taxon>Kalanchoe</taxon>
    </lineage>
</organism>
<keyword evidence="6" id="KW-1185">Reference proteome</keyword>
<feature type="coiled-coil region" evidence="1">
    <location>
        <begin position="304"/>
        <end position="388"/>
    </location>
</feature>
<keyword evidence="3" id="KW-1133">Transmembrane helix</keyword>
<evidence type="ECO:0000256" key="2">
    <source>
        <dbReference type="SAM" id="MobiDB-lite"/>
    </source>
</evidence>
<evidence type="ECO:0000256" key="3">
    <source>
        <dbReference type="SAM" id="Phobius"/>
    </source>
</evidence>
<evidence type="ECO:0000313" key="5">
    <source>
        <dbReference type="EnsemblPlants" id="Kaladp0045s0362.1.v1.1"/>
    </source>
</evidence>